<feature type="region of interest" description="Disordered" evidence="1">
    <location>
        <begin position="454"/>
        <end position="528"/>
    </location>
</feature>
<accession>A0A165MNF2</accession>
<evidence type="ECO:0000313" key="3">
    <source>
        <dbReference type="Proteomes" id="UP000077266"/>
    </source>
</evidence>
<name>A0A165MNF2_EXIGL</name>
<dbReference type="EMBL" id="KV425909">
    <property type="protein sequence ID" value="KZV99523.1"/>
    <property type="molecule type" value="Genomic_DNA"/>
</dbReference>
<dbReference type="AlphaFoldDB" id="A0A165MNF2"/>
<dbReference type="InParanoid" id="A0A165MNF2"/>
<evidence type="ECO:0000313" key="2">
    <source>
        <dbReference type="EMBL" id="KZV99523.1"/>
    </source>
</evidence>
<keyword evidence="3" id="KW-1185">Reference proteome</keyword>
<gene>
    <name evidence="2" type="ORF">EXIGLDRAFT_228657</name>
</gene>
<evidence type="ECO:0000256" key="1">
    <source>
        <dbReference type="SAM" id="MobiDB-lite"/>
    </source>
</evidence>
<proteinExistence type="predicted"/>
<dbReference type="OrthoDB" id="2931607at2759"/>
<dbReference type="Proteomes" id="UP000077266">
    <property type="component" value="Unassembled WGS sequence"/>
</dbReference>
<reference evidence="2 3" key="1">
    <citation type="journal article" date="2016" name="Mol. Biol. Evol.">
        <title>Comparative Genomics of Early-Diverging Mushroom-Forming Fungi Provides Insights into the Origins of Lignocellulose Decay Capabilities.</title>
        <authorList>
            <person name="Nagy L.G."/>
            <person name="Riley R."/>
            <person name="Tritt A."/>
            <person name="Adam C."/>
            <person name="Daum C."/>
            <person name="Floudas D."/>
            <person name="Sun H."/>
            <person name="Yadav J.S."/>
            <person name="Pangilinan J."/>
            <person name="Larsson K.H."/>
            <person name="Matsuura K."/>
            <person name="Barry K."/>
            <person name="Labutti K."/>
            <person name="Kuo R."/>
            <person name="Ohm R.A."/>
            <person name="Bhattacharya S.S."/>
            <person name="Shirouzu T."/>
            <person name="Yoshinaga Y."/>
            <person name="Martin F.M."/>
            <person name="Grigoriev I.V."/>
            <person name="Hibbett D.S."/>
        </authorList>
    </citation>
    <scope>NUCLEOTIDE SEQUENCE [LARGE SCALE GENOMIC DNA]</scope>
    <source>
        <strain evidence="2 3">HHB12029</strain>
    </source>
</reference>
<organism evidence="2 3">
    <name type="scientific">Exidia glandulosa HHB12029</name>
    <dbReference type="NCBI Taxonomy" id="1314781"/>
    <lineage>
        <taxon>Eukaryota</taxon>
        <taxon>Fungi</taxon>
        <taxon>Dikarya</taxon>
        <taxon>Basidiomycota</taxon>
        <taxon>Agaricomycotina</taxon>
        <taxon>Agaricomycetes</taxon>
        <taxon>Auriculariales</taxon>
        <taxon>Exidiaceae</taxon>
        <taxon>Exidia</taxon>
    </lineage>
</organism>
<sequence>MEHQLAATDFDAFTPVAPRHTPNNARPAIAEPPSKETVAVPKGCELLVRNVSPTGSATAKDVLQHAVDAIYAEAVSKHGKGVLFPLTASFAGRSENGQDLYHSAILRLHSAAATLFAGRTTPKLLEAWIPVLQATHPTWEVIPAPMSFGRDKRSWLSVHDLPNADAALKEIRTALAEMGVTLVSSYKAKVTDVLYFVFTSPAVVEEVLKKPITIKSSKQPVRFQRSFQIDPIHIFEIAVSGYSQYDQSIASHLRSVFEHVYRAEDHPPDTPLIVDARASGDYFLVTLRDWAATARALDNRDAWQQFVADRFPLLGRPRLLFEVNDSPRERAWDPKMTSLAPGSQAYADDRFNEVYRRMDAMQADNARQFQELSRQTAVISSSLAQVTSATKELRLALTAVDTVATAREVVNSINSDIAQLRMDLLVASQEQKPALQSDLQERVKELKAAREDLEQARAAQASLRPTLTLPSPPVPSTPSNKRGPPPQTPDSVPRRHASRQNHAALPPAPPFFASTQEEDVPMLNSSHN</sequence>
<protein>
    <submittedName>
        <fullName evidence="2">Uncharacterized protein</fullName>
    </submittedName>
</protein>
<feature type="region of interest" description="Disordered" evidence="1">
    <location>
        <begin position="14"/>
        <end position="35"/>
    </location>
</feature>